<dbReference type="GO" id="GO:0000132">
    <property type="term" value="P:establishment of mitotic spindle orientation"/>
    <property type="evidence" value="ECO:0007669"/>
    <property type="project" value="Ensembl"/>
</dbReference>
<evidence type="ECO:0000256" key="7">
    <source>
        <dbReference type="ARBA" id="ARBA00022618"/>
    </source>
</evidence>
<feature type="coiled-coil region" evidence="17">
    <location>
        <begin position="999"/>
        <end position="1090"/>
    </location>
</feature>
<evidence type="ECO:0000256" key="3">
    <source>
        <dbReference type="ARBA" id="ARBA00004544"/>
    </source>
</evidence>
<evidence type="ECO:0000256" key="10">
    <source>
        <dbReference type="ARBA" id="ARBA00023017"/>
    </source>
</evidence>
<evidence type="ECO:0000256" key="15">
    <source>
        <dbReference type="ARBA" id="ARBA00078411"/>
    </source>
</evidence>
<dbReference type="Pfam" id="PF01302">
    <property type="entry name" value="CAP_GLY"/>
    <property type="match status" value="1"/>
</dbReference>
<evidence type="ECO:0000313" key="22">
    <source>
        <dbReference type="Proteomes" id="UP000240080"/>
    </source>
</evidence>
<dbReference type="Bgee" id="ENSPPAG00000032338">
    <property type="expression patterns" value="Expressed in cerebellum and 6 other cell types or tissues"/>
</dbReference>
<dbReference type="GO" id="GO:0007528">
    <property type="term" value="P:neuromuscular junction development"/>
    <property type="evidence" value="ECO:0007669"/>
    <property type="project" value="Ensembl"/>
</dbReference>
<reference evidence="21" key="1">
    <citation type="submission" date="2025-08" db="UniProtKB">
        <authorList>
            <consortium name="Ensembl"/>
        </authorList>
    </citation>
    <scope>IDENTIFICATION</scope>
</reference>
<keyword evidence="19" id="KW-0812">Transmembrane</keyword>
<dbReference type="GO" id="GO:0035371">
    <property type="term" value="C:microtubule plus-end"/>
    <property type="evidence" value="ECO:0007669"/>
    <property type="project" value="Ensembl"/>
</dbReference>
<dbReference type="PROSITE" id="PS00845">
    <property type="entry name" value="CAP_GLY_1"/>
    <property type="match status" value="1"/>
</dbReference>
<dbReference type="GO" id="GO:0030424">
    <property type="term" value="C:axon"/>
    <property type="evidence" value="ECO:0007669"/>
    <property type="project" value="TreeGrafter"/>
</dbReference>
<feature type="region of interest" description="Disordered" evidence="18">
    <location>
        <begin position="216"/>
        <end position="244"/>
    </location>
</feature>
<dbReference type="GO" id="GO:0030286">
    <property type="term" value="C:dynein complex"/>
    <property type="evidence" value="ECO:0007669"/>
    <property type="project" value="UniProtKB-KW"/>
</dbReference>
<evidence type="ECO:0000256" key="11">
    <source>
        <dbReference type="ARBA" id="ARBA00023054"/>
    </source>
</evidence>
<keyword evidence="22" id="KW-1185">Reference proteome</keyword>
<dbReference type="GO" id="GO:0019901">
    <property type="term" value="F:protein kinase binding"/>
    <property type="evidence" value="ECO:0007669"/>
    <property type="project" value="Ensembl"/>
</dbReference>
<reference evidence="21" key="2">
    <citation type="submission" date="2025-09" db="UniProtKB">
        <authorList>
            <consortium name="Ensembl"/>
        </authorList>
    </citation>
    <scope>IDENTIFICATION</scope>
</reference>
<dbReference type="GO" id="GO:0051301">
    <property type="term" value="P:cell division"/>
    <property type="evidence" value="ECO:0007669"/>
    <property type="project" value="UniProtKB-KW"/>
</dbReference>
<dbReference type="InterPro" id="IPR022157">
    <property type="entry name" value="Dynactin"/>
</dbReference>
<name>A0A2R9ATB6_PANPA</name>
<evidence type="ECO:0000313" key="21">
    <source>
        <dbReference type="Ensembl" id="ENSPPAP00000019020.1"/>
    </source>
</evidence>
<feature type="region of interest" description="Disordered" evidence="18">
    <location>
        <begin position="1"/>
        <end position="25"/>
    </location>
</feature>
<keyword evidence="19" id="KW-0472">Membrane</keyword>
<dbReference type="GO" id="GO:0042147">
    <property type="term" value="P:retrograde transport, endosome to Golgi"/>
    <property type="evidence" value="ECO:0007669"/>
    <property type="project" value="Ensembl"/>
</dbReference>
<dbReference type="Proteomes" id="UP000240080">
    <property type="component" value="Unplaced"/>
</dbReference>
<dbReference type="GO" id="GO:0007097">
    <property type="term" value="P:nuclear migration"/>
    <property type="evidence" value="ECO:0007669"/>
    <property type="project" value="TreeGrafter"/>
</dbReference>
<dbReference type="GO" id="GO:0021517">
    <property type="term" value="P:ventral spinal cord development"/>
    <property type="evidence" value="ECO:0007669"/>
    <property type="project" value="Ensembl"/>
</dbReference>
<dbReference type="GO" id="GO:0045171">
    <property type="term" value="C:intercellular bridge"/>
    <property type="evidence" value="ECO:0007669"/>
    <property type="project" value="Ensembl"/>
</dbReference>
<gene>
    <name evidence="21" type="primary">DCTN1</name>
</gene>
<dbReference type="GO" id="GO:1905515">
    <property type="term" value="P:non-motile cilium assembly"/>
    <property type="evidence" value="ECO:0007669"/>
    <property type="project" value="Ensembl"/>
</dbReference>
<dbReference type="PANTHER" id="PTHR18916:SF6">
    <property type="entry name" value="DYNACTIN SUBUNIT 1"/>
    <property type="match status" value="1"/>
</dbReference>
<dbReference type="Gene3D" id="2.30.30.190">
    <property type="entry name" value="CAP Gly-rich-like domain"/>
    <property type="match status" value="1"/>
</dbReference>
<dbReference type="GO" id="GO:0060236">
    <property type="term" value="P:regulation of mitotic spindle organization"/>
    <property type="evidence" value="ECO:0007669"/>
    <property type="project" value="Ensembl"/>
</dbReference>
<dbReference type="FunFam" id="2.30.30.190:FF:000003">
    <property type="entry name" value="dynactin subunit 1 isoform X1"/>
    <property type="match status" value="1"/>
</dbReference>
<evidence type="ECO:0000256" key="8">
    <source>
        <dbReference type="ARBA" id="ARBA00022701"/>
    </source>
</evidence>
<sequence>MAQSKRHVYSRTPSGSRMSAEASARPLRVGSRVEVIGKGHRGTVAYVGATLFATGKWVGVILDEAKGKNDGTVQGRKYFTCDEGHGIFVRQSQIQVFEDGADTTSPETPDSSASKVLKRARSLIILCLSLLSFPPSLLCLHPPPVLCHYLSLPLCIIFLVPFILLFSLCFDTLFLLFPFSVSFPCHILIFCFCSSYYPYPLLSFWSPTRPASTGVAGASSSLGPSGSASAGELSSSEPSTPAQTPLAAPIIPTPVLTSPGAVPPLPSPSKEEEGLRAQVRDLEEKLETLRLKRAEDKAKLKELEKHKIQLEQVQEWKSKMQEQQADLQRRLKEARKEAKEALEAKERYMEEMADTADAIEMATLDKEMAEERAESLQQEVEALKERVDELTTDLEILKAEIEEKGSDGAASSYQLKQLEEQNARLKDALVRMRDLSSSEKQEHVKLQKLMEKKNQELEVVRQQRERLQEELSQAESTIDELKEQVDAALGAEEMVEMLTDRNLNLEEKVRELRETVGDLEAMNEMNDELQENARETELELREQLDMAGARVREAQKRVEAAQETVADYQQTIKKYRQLTAHLQDVNRELTNQQEASVERQQQPPPETFDFKIKFAETKAHAKAIEMELRQMEVAQANRHMSLLTAFMPDSFLRPGGDHDCVLVLLLMPRLICKAELIRKQAQEKFELSENCSERPGLRGAAGEQLSFAAGLVYSLSLLQATLHRYEHALSQCSVDVYKKVGSLYPEMSAHERSLDFLIELLHKDQLDETVNVEPLTKAIKYYQHLYSIHLAEQPEDCTMQLADHIKFTQSALDCMSVEVGRLRAFLQGGQEATDIALLLRDLETSCSDIRQFWDKNGFGVAGNCGAEPRVSDTLLDCRKHLTWVVAVLQEVAAAAAQLIAPLAENEGLLVAALEELAFKASEQIYGTPSSSPYECLRQSCNILISTMNKLATAMQEGEYDAERPPSKPPPVELRAAALRAEITDAEGLGLKLEDRETVIKELKKSLKIKGEELSEANVRLSLLEKKLDSAAKDADERIEKVQTRLEETQALLRKKEKEFEETMDALQADIDQLEAEKAELKQRLNSQSKRTIEGLRGPPPSGIATLVSGIAGGAIPGQAPGSVPGPGLVKDSPLLLQQISAMRLHISQLQHENSILKGAQMKASLASLPPLHVAKLSHEGPGSELPAGALYRKTSQLLETLNQLSTHTHVVDITRTSPAAKSPSAQLMEQVAQLKSLSDTIEKLKDEVLKETVSQRPGATVPTDFATFPSSAFLRAKEEQQDDTVYMGKVTFSCAAGFGQRHRLVLTQEQLHQLHSRLIS</sequence>
<dbReference type="SUPFAM" id="SSF74924">
    <property type="entry name" value="Cap-Gly domain"/>
    <property type="match status" value="1"/>
</dbReference>
<dbReference type="GO" id="GO:0000922">
    <property type="term" value="C:spindle pole"/>
    <property type="evidence" value="ECO:0007669"/>
    <property type="project" value="Ensembl"/>
</dbReference>
<dbReference type="GO" id="GO:0000776">
    <property type="term" value="C:kinetochore"/>
    <property type="evidence" value="ECO:0007669"/>
    <property type="project" value="Ensembl"/>
</dbReference>
<dbReference type="GO" id="GO:0031252">
    <property type="term" value="C:cell leading edge"/>
    <property type="evidence" value="ECO:0007669"/>
    <property type="project" value="Ensembl"/>
</dbReference>
<keyword evidence="9" id="KW-0498">Mitosis</keyword>
<dbReference type="GO" id="GO:0005813">
    <property type="term" value="C:centrosome"/>
    <property type="evidence" value="ECO:0007669"/>
    <property type="project" value="Ensembl"/>
</dbReference>
<evidence type="ECO:0000256" key="13">
    <source>
        <dbReference type="ARBA" id="ARBA00023306"/>
    </source>
</evidence>
<evidence type="ECO:0000256" key="6">
    <source>
        <dbReference type="ARBA" id="ARBA00022490"/>
    </source>
</evidence>
<dbReference type="GO" id="GO:0051081">
    <property type="term" value="P:nuclear membrane disassembly"/>
    <property type="evidence" value="ECO:0007669"/>
    <property type="project" value="Ensembl"/>
</dbReference>
<evidence type="ECO:0000259" key="20">
    <source>
        <dbReference type="PROSITE" id="PS50245"/>
    </source>
</evidence>
<evidence type="ECO:0000256" key="4">
    <source>
        <dbReference type="ARBA" id="ARBA00011010"/>
    </source>
</evidence>
<dbReference type="GO" id="GO:0030904">
    <property type="term" value="C:retromer complex"/>
    <property type="evidence" value="ECO:0007669"/>
    <property type="project" value="Ensembl"/>
</dbReference>
<protein>
    <recommendedName>
        <fullName evidence="5">Dynactin subunit 1</fullName>
    </recommendedName>
    <alternativeName>
        <fullName evidence="15">150 kDa dynein-associated polypeptide</fullName>
    </alternativeName>
    <alternativeName>
        <fullName evidence="16">DAP-150</fullName>
    </alternativeName>
    <alternativeName>
        <fullName evidence="14">p150-glued</fullName>
    </alternativeName>
</protein>
<dbReference type="GO" id="GO:0050905">
    <property type="term" value="P:neuromuscular process"/>
    <property type="evidence" value="ECO:0007669"/>
    <property type="project" value="Ensembl"/>
</dbReference>
<dbReference type="GO" id="GO:1990535">
    <property type="term" value="P:neuron projection maintenance"/>
    <property type="evidence" value="ECO:0007669"/>
    <property type="project" value="Ensembl"/>
</dbReference>
<dbReference type="STRING" id="9597.ENSPPAP00000019020"/>
<dbReference type="GO" id="GO:0072686">
    <property type="term" value="C:mitotic spindle"/>
    <property type="evidence" value="ECO:0007669"/>
    <property type="project" value="Ensembl"/>
</dbReference>
<keyword evidence="12" id="KW-0206">Cytoskeleton</keyword>
<dbReference type="PANTHER" id="PTHR18916">
    <property type="entry name" value="DYNACTIN 1-RELATED MICROTUBULE-BINDING"/>
    <property type="match status" value="1"/>
</dbReference>
<comment type="similarity">
    <text evidence="4">Belongs to the dynactin 150 kDa subunit family.</text>
</comment>
<proteinExistence type="inferred from homology"/>
<dbReference type="PROSITE" id="PS50245">
    <property type="entry name" value="CAP_GLY_2"/>
    <property type="match status" value="1"/>
</dbReference>
<dbReference type="GO" id="GO:0010457">
    <property type="term" value="P:centriole-centriole cohesion"/>
    <property type="evidence" value="ECO:0007669"/>
    <property type="project" value="Ensembl"/>
</dbReference>
<feature type="domain" description="CAP-Gly" evidence="20">
    <location>
        <begin position="48"/>
        <end position="90"/>
    </location>
</feature>
<dbReference type="GO" id="GO:0120103">
    <property type="term" value="C:centriolar subdistal appendage"/>
    <property type="evidence" value="ECO:0007669"/>
    <property type="project" value="Ensembl"/>
</dbReference>
<dbReference type="SMART" id="SM01052">
    <property type="entry name" value="CAP_GLY"/>
    <property type="match status" value="1"/>
</dbReference>
<keyword evidence="11 17" id="KW-0175">Coiled coil</keyword>
<dbReference type="GO" id="GO:0008017">
    <property type="term" value="F:microtubule binding"/>
    <property type="evidence" value="ECO:0007669"/>
    <property type="project" value="Ensembl"/>
</dbReference>
<dbReference type="EMBL" id="AJFE02031978">
    <property type="status" value="NOT_ANNOTATED_CDS"/>
    <property type="molecule type" value="Genomic_DNA"/>
</dbReference>
<feature type="transmembrane region" description="Helical" evidence="19">
    <location>
        <begin position="123"/>
        <end position="143"/>
    </location>
</feature>
<evidence type="ECO:0000256" key="1">
    <source>
        <dbReference type="ARBA" id="ARBA00004114"/>
    </source>
</evidence>
<keyword evidence="7" id="KW-0132">Cell division</keyword>
<dbReference type="GO" id="GO:0043025">
    <property type="term" value="C:neuronal cell body"/>
    <property type="evidence" value="ECO:0007669"/>
    <property type="project" value="Ensembl"/>
</dbReference>
<keyword evidence="10" id="KW-0243">Dynein</keyword>
<keyword evidence="8" id="KW-0493">Microtubule</keyword>
<dbReference type="GO" id="GO:0005829">
    <property type="term" value="C:cytosol"/>
    <property type="evidence" value="ECO:0007669"/>
    <property type="project" value="Ensembl"/>
</dbReference>
<evidence type="ECO:0000256" key="12">
    <source>
        <dbReference type="ARBA" id="ARBA00023212"/>
    </source>
</evidence>
<dbReference type="GO" id="GO:0005635">
    <property type="term" value="C:nuclear envelope"/>
    <property type="evidence" value="ECO:0007669"/>
    <property type="project" value="Ensembl"/>
</dbReference>
<feature type="transmembrane region" description="Helical" evidence="19">
    <location>
        <begin position="149"/>
        <end position="166"/>
    </location>
</feature>
<accession>A0A2R9ATB6</accession>
<dbReference type="InterPro" id="IPR000938">
    <property type="entry name" value="CAP-Gly_domain"/>
</dbReference>
<keyword evidence="13" id="KW-0131">Cell cycle</keyword>
<dbReference type="GO" id="GO:0005814">
    <property type="term" value="C:centriole"/>
    <property type="evidence" value="ECO:0007669"/>
    <property type="project" value="UniProtKB-SubCell"/>
</dbReference>
<evidence type="ECO:0000256" key="16">
    <source>
        <dbReference type="ARBA" id="ARBA00082301"/>
    </source>
</evidence>
<evidence type="ECO:0000256" key="9">
    <source>
        <dbReference type="ARBA" id="ARBA00022776"/>
    </source>
</evidence>
<evidence type="ECO:0000256" key="19">
    <source>
        <dbReference type="SAM" id="Phobius"/>
    </source>
</evidence>
<dbReference type="GO" id="GO:0032402">
    <property type="term" value="P:melanosome transport"/>
    <property type="evidence" value="ECO:0007669"/>
    <property type="project" value="Ensembl"/>
</dbReference>
<evidence type="ECO:0000256" key="18">
    <source>
        <dbReference type="SAM" id="MobiDB-lite"/>
    </source>
</evidence>
<dbReference type="GO" id="GO:0036064">
    <property type="term" value="C:ciliary basal body"/>
    <property type="evidence" value="ECO:0007669"/>
    <property type="project" value="Ensembl"/>
</dbReference>
<dbReference type="GO" id="GO:0034454">
    <property type="term" value="P:microtubule anchoring at centrosome"/>
    <property type="evidence" value="ECO:0007669"/>
    <property type="project" value="Ensembl"/>
</dbReference>
<dbReference type="Gene3D" id="1.20.1170.10">
    <property type="match status" value="1"/>
</dbReference>
<dbReference type="Ensembl" id="ENSPPAT00000041768.1">
    <property type="protein sequence ID" value="ENSPPAP00000019020.1"/>
    <property type="gene ID" value="ENSPPAG00000032338.1"/>
</dbReference>
<organism evidence="21 22">
    <name type="scientific">Pan paniscus</name>
    <name type="common">Pygmy chimpanzee</name>
    <name type="synonym">Bonobo</name>
    <dbReference type="NCBI Taxonomy" id="9597"/>
    <lineage>
        <taxon>Eukaryota</taxon>
        <taxon>Metazoa</taxon>
        <taxon>Chordata</taxon>
        <taxon>Craniata</taxon>
        <taxon>Vertebrata</taxon>
        <taxon>Euteleostomi</taxon>
        <taxon>Mammalia</taxon>
        <taxon>Eutheria</taxon>
        <taxon>Euarchontoglires</taxon>
        <taxon>Primates</taxon>
        <taxon>Haplorrhini</taxon>
        <taxon>Catarrhini</taxon>
        <taxon>Hominidae</taxon>
        <taxon>Pan</taxon>
    </lineage>
</organism>
<dbReference type="GO" id="GO:0070050">
    <property type="term" value="P:neuron cellular homeostasis"/>
    <property type="evidence" value="ECO:0007669"/>
    <property type="project" value="Ensembl"/>
</dbReference>
<comment type="subcellular location">
    <subcellularLocation>
        <location evidence="3">Cytoplasm</location>
        <location evidence="3">Cell cortex</location>
    </subcellularLocation>
    <subcellularLocation>
        <location evidence="1">Cytoplasm</location>
        <location evidence="1">Cytoskeleton</location>
        <location evidence="1">Microtubule organizing center</location>
        <location evidence="1">Centrosome</location>
        <location evidence="1">Centriole</location>
    </subcellularLocation>
    <subcellularLocation>
        <location evidence="2">Cytoplasm</location>
        <location evidence="2">Cytoskeleton</location>
        <location evidence="2">Spindle</location>
    </subcellularLocation>
</comment>
<evidence type="ECO:0000256" key="2">
    <source>
        <dbReference type="ARBA" id="ARBA00004186"/>
    </source>
</evidence>
<feature type="compositionally biased region" description="Low complexity" evidence="18">
    <location>
        <begin position="216"/>
        <end position="239"/>
    </location>
</feature>
<dbReference type="GO" id="GO:0005938">
    <property type="term" value="C:cell cortex"/>
    <property type="evidence" value="ECO:0007669"/>
    <property type="project" value="UniProtKB-SubCell"/>
</dbReference>
<evidence type="ECO:0000256" key="14">
    <source>
        <dbReference type="ARBA" id="ARBA00076342"/>
    </source>
</evidence>
<feature type="coiled-coil region" evidence="17">
    <location>
        <begin position="272"/>
        <end position="595"/>
    </location>
</feature>
<evidence type="ECO:0000256" key="17">
    <source>
        <dbReference type="SAM" id="Coils"/>
    </source>
</evidence>
<keyword evidence="19" id="KW-1133">Transmembrane helix</keyword>
<dbReference type="GO" id="GO:0090063">
    <property type="term" value="P:positive regulation of microtubule nucleation"/>
    <property type="evidence" value="ECO:0007669"/>
    <property type="project" value="Ensembl"/>
</dbReference>
<feature type="transmembrane region" description="Helical" evidence="19">
    <location>
        <begin position="173"/>
        <end position="197"/>
    </location>
</feature>
<dbReference type="GO" id="GO:0061744">
    <property type="term" value="P:motor behavior"/>
    <property type="evidence" value="ECO:0007669"/>
    <property type="project" value="Ensembl"/>
</dbReference>
<dbReference type="GO" id="GO:1904398">
    <property type="term" value="P:positive regulation of neuromuscular junction development"/>
    <property type="evidence" value="ECO:0007669"/>
    <property type="project" value="Ensembl"/>
</dbReference>
<dbReference type="InterPro" id="IPR036859">
    <property type="entry name" value="CAP-Gly_dom_sf"/>
</dbReference>
<keyword evidence="6" id="KW-0963">Cytoplasm</keyword>
<dbReference type="GeneTree" id="ENSGT00940000155378"/>
<evidence type="ECO:0000256" key="5">
    <source>
        <dbReference type="ARBA" id="ARBA00016574"/>
    </source>
</evidence>
<dbReference type="Pfam" id="PF12455">
    <property type="entry name" value="Dynactin"/>
    <property type="match status" value="1"/>
</dbReference>